<gene>
    <name evidence="1" type="ORF">RND71_015011</name>
</gene>
<sequence>MEEDADKVIASLLGSNDDKHQVITNNENQLAVVNEVNYEVRTNCEASTSTSKNEHEDYGELGQASNYLEAGVEQFNGINPYEDYSYDDLIND</sequence>
<keyword evidence="2" id="KW-1185">Reference proteome</keyword>
<protein>
    <submittedName>
        <fullName evidence="1">Uncharacterized protein</fullName>
    </submittedName>
</protein>
<proteinExistence type="predicted"/>
<accession>A0AAE1SDV2</accession>
<organism evidence="1 2">
    <name type="scientific">Anisodus tanguticus</name>
    <dbReference type="NCBI Taxonomy" id="243964"/>
    <lineage>
        <taxon>Eukaryota</taxon>
        <taxon>Viridiplantae</taxon>
        <taxon>Streptophyta</taxon>
        <taxon>Embryophyta</taxon>
        <taxon>Tracheophyta</taxon>
        <taxon>Spermatophyta</taxon>
        <taxon>Magnoliopsida</taxon>
        <taxon>eudicotyledons</taxon>
        <taxon>Gunneridae</taxon>
        <taxon>Pentapetalae</taxon>
        <taxon>asterids</taxon>
        <taxon>lamiids</taxon>
        <taxon>Solanales</taxon>
        <taxon>Solanaceae</taxon>
        <taxon>Solanoideae</taxon>
        <taxon>Hyoscyameae</taxon>
        <taxon>Anisodus</taxon>
    </lineage>
</organism>
<evidence type="ECO:0000313" key="1">
    <source>
        <dbReference type="EMBL" id="KAK4367131.1"/>
    </source>
</evidence>
<evidence type="ECO:0000313" key="2">
    <source>
        <dbReference type="Proteomes" id="UP001291623"/>
    </source>
</evidence>
<comment type="caution">
    <text evidence="1">The sequence shown here is derived from an EMBL/GenBank/DDBJ whole genome shotgun (WGS) entry which is preliminary data.</text>
</comment>
<reference evidence="1" key="1">
    <citation type="submission" date="2023-12" db="EMBL/GenBank/DDBJ databases">
        <title>Genome assembly of Anisodus tanguticus.</title>
        <authorList>
            <person name="Wang Y.-J."/>
        </authorList>
    </citation>
    <scope>NUCLEOTIDE SEQUENCE</scope>
    <source>
        <strain evidence="1">KB-2021</strain>
        <tissue evidence="1">Leaf</tissue>
    </source>
</reference>
<name>A0AAE1SDV2_9SOLA</name>
<dbReference type="AlphaFoldDB" id="A0AAE1SDV2"/>
<dbReference type="EMBL" id="JAVYJV010000007">
    <property type="protein sequence ID" value="KAK4367131.1"/>
    <property type="molecule type" value="Genomic_DNA"/>
</dbReference>
<dbReference type="Proteomes" id="UP001291623">
    <property type="component" value="Unassembled WGS sequence"/>
</dbReference>